<reference evidence="1 2" key="1">
    <citation type="submission" date="2019-11" db="EMBL/GenBank/DDBJ databases">
        <title>Escherichia alba sp. nov. isolated from the gut of plastic-eating superworms Zophobas atratus.</title>
        <authorList>
            <person name="Yang Y."/>
        </authorList>
    </citation>
    <scope>NUCLEOTIDE SEQUENCE [LARGE SCALE GENOMIC DNA]</scope>
    <source>
        <strain evidence="2">BIT-B35</strain>
    </source>
</reference>
<dbReference type="InterPro" id="IPR029044">
    <property type="entry name" value="Nucleotide-diphossugar_trans"/>
</dbReference>
<dbReference type="SUPFAM" id="SSF53448">
    <property type="entry name" value="Nucleotide-diphospho-sugar transferases"/>
    <property type="match status" value="1"/>
</dbReference>
<dbReference type="Proteomes" id="UP000477739">
    <property type="component" value="Unassembled WGS sequence"/>
</dbReference>
<proteinExistence type="predicted"/>
<evidence type="ECO:0000313" key="2">
    <source>
        <dbReference type="Proteomes" id="UP000477739"/>
    </source>
</evidence>
<dbReference type="PANTHER" id="PTHR34496:SF10">
    <property type="entry name" value="GLCNAC TRANSFERASE"/>
    <property type="match status" value="1"/>
</dbReference>
<dbReference type="OrthoDB" id="8738370at2"/>
<sequence>MDNPATIFITIASYRDPQLVPTLRDMLQHAACPQNLHIAVCWQDHEDLSLFAMAGFTPMGEKTVADRSVHLFRYRHAHIKVISVHYFASQGACWARSQAEALYDNERYFLQIDSHCRFVAGWDREMIAMLEQLRTRSSRPLITAYPPAFVPGENEEASKKRYVSRLIFREFDDQRLPMLTSTSFESSEPVPGSYLAGGFIFTDGDFVQRVPNDPQIFFAGEEIAMAVRAFTHGYDVFHPHKPLLWHYYQRQGQNKIWGDHTNEANSQGLVEKAWWQRDNQSKARVRALLGIGAEPEGGLAPWSLGDRRSLREFEYRAGIHLQNSTVLPEVIGPDKINFFAPPADEAAWLERHRAHHRKVITLSESDYLHREDETDTLHVSVYNQQNILMHKFTLKHDELAALPASQSEEGRALTIEFKTASASAPATIRLCPWSSTAGWGDVRESAW</sequence>
<dbReference type="InterPro" id="IPR021067">
    <property type="entry name" value="Glycosyltransferase"/>
</dbReference>
<accession>A0A6L6IIK7</accession>
<dbReference type="Pfam" id="PF11397">
    <property type="entry name" value="GlcNAc"/>
    <property type="match status" value="2"/>
</dbReference>
<dbReference type="AlphaFoldDB" id="A0A6L6IIK7"/>
<keyword evidence="2" id="KW-1185">Reference proteome</keyword>
<comment type="caution">
    <text evidence="1">The sequence shown here is derived from an EMBL/GenBank/DDBJ whole genome shotgun (WGS) entry which is preliminary data.</text>
</comment>
<gene>
    <name evidence="1" type="ORF">GJV78_10605</name>
</gene>
<dbReference type="RefSeq" id="WP_155108311.1">
    <property type="nucleotide sequence ID" value="NZ_WMJZ01000012.1"/>
</dbReference>
<dbReference type="EMBL" id="WMJZ01000012">
    <property type="protein sequence ID" value="MTH46692.1"/>
    <property type="molecule type" value="Genomic_DNA"/>
</dbReference>
<protein>
    <submittedName>
        <fullName evidence="1">Glycosyltransferase</fullName>
    </submittedName>
</protein>
<dbReference type="PANTHER" id="PTHR34496">
    <property type="entry name" value="GLCNAC TRANSFERASE-RELATED"/>
    <property type="match status" value="1"/>
</dbReference>
<organism evidence="1 2">
    <name type="scientific">Intestinirhabdus alba</name>
    <dbReference type="NCBI Taxonomy" id="2899544"/>
    <lineage>
        <taxon>Bacteria</taxon>
        <taxon>Pseudomonadati</taxon>
        <taxon>Pseudomonadota</taxon>
        <taxon>Gammaproteobacteria</taxon>
        <taxon>Enterobacterales</taxon>
        <taxon>Enterobacteriaceae</taxon>
        <taxon>Intestinirhabdus</taxon>
    </lineage>
</organism>
<evidence type="ECO:0000313" key="1">
    <source>
        <dbReference type="EMBL" id="MTH46692.1"/>
    </source>
</evidence>
<name>A0A6L6IIK7_9ENTR</name>